<proteinExistence type="predicted"/>
<name>A0A1B0C3N0_9MUSC</name>
<sequence>MLVRSLRLLRLSARWDYDIVHFVYYPISSHSIAFSNASVLYFGTTVLGNAISNRFIFGGINIHSMQERATAFIIEMHKTSTIGGSAIHNVCEHSLAASYQCVQKHPGYGLLFYDPLKISKLQLENLELRPYT</sequence>
<dbReference type="EnsemblMetazoa" id="GPPI048205-RA">
    <property type="protein sequence ID" value="GPPI048205-PA"/>
    <property type="gene ID" value="GPPI048205"/>
</dbReference>
<dbReference type="VEuPathDB" id="VectorBase:GPPI048205"/>
<dbReference type="EMBL" id="JXJN01025021">
    <property type="status" value="NOT_ANNOTATED_CDS"/>
    <property type="molecule type" value="Genomic_DNA"/>
</dbReference>
<reference evidence="1" key="2">
    <citation type="submission" date="2020-05" db="UniProtKB">
        <authorList>
            <consortium name="EnsemblMetazoa"/>
        </authorList>
    </citation>
    <scope>IDENTIFICATION</scope>
    <source>
        <strain evidence="1">IAEA</strain>
    </source>
</reference>
<protein>
    <submittedName>
        <fullName evidence="1">Uncharacterized protein</fullName>
    </submittedName>
</protein>
<evidence type="ECO:0000313" key="1">
    <source>
        <dbReference type="EnsemblMetazoa" id="GPPI048205-PA"/>
    </source>
</evidence>
<dbReference type="EMBL" id="JXJN01025020">
    <property type="status" value="NOT_ANNOTATED_CDS"/>
    <property type="molecule type" value="Genomic_DNA"/>
</dbReference>
<dbReference type="Proteomes" id="UP000092460">
    <property type="component" value="Unassembled WGS sequence"/>
</dbReference>
<reference evidence="2" key="1">
    <citation type="submission" date="2015-01" db="EMBL/GenBank/DDBJ databases">
        <authorList>
            <person name="Aksoy S."/>
            <person name="Warren W."/>
            <person name="Wilson R.K."/>
        </authorList>
    </citation>
    <scope>NUCLEOTIDE SEQUENCE [LARGE SCALE GENOMIC DNA]</scope>
    <source>
        <strain evidence="2">IAEA</strain>
    </source>
</reference>
<keyword evidence="2" id="KW-1185">Reference proteome</keyword>
<dbReference type="AlphaFoldDB" id="A0A1B0C3N0"/>
<evidence type="ECO:0000313" key="2">
    <source>
        <dbReference type="Proteomes" id="UP000092460"/>
    </source>
</evidence>
<organism evidence="1 2">
    <name type="scientific">Glossina palpalis gambiensis</name>
    <dbReference type="NCBI Taxonomy" id="67801"/>
    <lineage>
        <taxon>Eukaryota</taxon>
        <taxon>Metazoa</taxon>
        <taxon>Ecdysozoa</taxon>
        <taxon>Arthropoda</taxon>
        <taxon>Hexapoda</taxon>
        <taxon>Insecta</taxon>
        <taxon>Pterygota</taxon>
        <taxon>Neoptera</taxon>
        <taxon>Endopterygota</taxon>
        <taxon>Diptera</taxon>
        <taxon>Brachycera</taxon>
        <taxon>Muscomorpha</taxon>
        <taxon>Hippoboscoidea</taxon>
        <taxon>Glossinidae</taxon>
        <taxon>Glossina</taxon>
    </lineage>
</organism>
<accession>A0A1B0C3N0</accession>